<dbReference type="AlphaFoldDB" id="A0A2U1IY58"/>
<evidence type="ECO:0000256" key="4">
    <source>
        <dbReference type="ARBA" id="ARBA00022970"/>
    </source>
</evidence>
<evidence type="ECO:0000256" key="7">
    <source>
        <dbReference type="SAM" id="Phobius"/>
    </source>
</evidence>
<dbReference type="GO" id="GO:0015171">
    <property type="term" value="F:amino acid transmembrane transporter activity"/>
    <property type="evidence" value="ECO:0007669"/>
    <property type="project" value="TreeGrafter"/>
</dbReference>
<dbReference type="InterPro" id="IPR004841">
    <property type="entry name" value="AA-permease/SLC12A_dom"/>
</dbReference>
<dbReference type="Proteomes" id="UP000245591">
    <property type="component" value="Unassembled WGS sequence"/>
</dbReference>
<organism evidence="9 10">
    <name type="scientific">Smittium angustum</name>
    <dbReference type="NCBI Taxonomy" id="133377"/>
    <lineage>
        <taxon>Eukaryota</taxon>
        <taxon>Fungi</taxon>
        <taxon>Fungi incertae sedis</taxon>
        <taxon>Zoopagomycota</taxon>
        <taxon>Kickxellomycotina</taxon>
        <taxon>Harpellomycetes</taxon>
        <taxon>Harpellales</taxon>
        <taxon>Legeriomycetaceae</taxon>
        <taxon>Smittium</taxon>
    </lineage>
</organism>
<comment type="caution">
    <text evidence="9">The sequence shown here is derived from an EMBL/GenBank/DDBJ whole genome shotgun (WGS) entry which is preliminary data.</text>
</comment>
<feature type="transmembrane region" description="Helical" evidence="7">
    <location>
        <begin position="115"/>
        <end position="137"/>
    </location>
</feature>
<evidence type="ECO:0000259" key="8">
    <source>
        <dbReference type="Pfam" id="PF00324"/>
    </source>
</evidence>
<dbReference type="EMBL" id="MBFU01000745">
    <property type="protein sequence ID" value="PVZ97749.1"/>
    <property type="molecule type" value="Genomic_DNA"/>
</dbReference>
<feature type="transmembrane region" description="Helical" evidence="7">
    <location>
        <begin position="214"/>
        <end position="235"/>
    </location>
</feature>
<keyword evidence="5 7" id="KW-1133">Transmembrane helix</keyword>
<feature type="transmembrane region" description="Helical" evidence="7">
    <location>
        <begin position="143"/>
        <end position="161"/>
    </location>
</feature>
<feature type="transmembrane region" description="Helical" evidence="7">
    <location>
        <begin position="354"/>
        <end position="377"/>
    </location>
</feature>
<evidence type="ECO:0000256" key="1">
    <source>
        <dbReference type="ARBA" id="ARBA00004141"/>
    </source>
</evidence>
<feature type="transmembrane region" description="Helical" evidence="7">
    <location>
        <begin position="424"/>
        <end position="444"/>
    </location>
</feature>
<evidence type="ECO:0000313" key="9">
    <source>
        <dbReference type="EMBL" id="PVZ97749.1"/>
    </source>
</evidence>
<feature type="transmembrane region" description="Helical" evidence="7">
    <location>
        <begin position="450"/>
        <end position="476"/>
    </location>
</feature>
<dbReference type="InterPro" id="IPR050524">
    <property type="entry name" value="APC_YAT"/>
</dbReference>
<protein>
    <recommendedName>
        <fullName evidence="8">Amino acid permease/ SLC12A domain-containing protein</fullName>
    </recommendedName>
</protein>
<dbReference type="PANTHER" id="PTHR43341">
    <property type="entry name" value="AMINO ACID PERMEASE"/>
    <property type="match status" value="1"/>
</dbReference>
<evidence type="ECO:0000256" key="6">
    <source>
        <dbReference type="ARBA" id="ARBA00023136"/>
    </source>
</evidence>
<keyword evidence="4" id="KW-0029">Amino-acid transport</keyword>
<keyword evidence="6 7" id="KW-0472">Membrane</keyword>
<dbReference type="Pfam" id="PF00324">
    <property type="entry name" value="AA_permease"/>
    <property type="match status" value="1"/>
</dbReference>
<keyword evidence="3 7" id="KW-0812">Transmembrane</keyword>
<evidence type="ECO:0000256" key="5">
    <source>
        <dbReference type="ARBA" id="ARBA00022989"/>
    </source>
</evidence>
<name>A0A2U1IY58_SMIAN</name>
<accession>A0A2U1IY58</accession>
<feature type="transmembrane region" description="Helical" evidence="7">
    <location>
        <begin position="173"/>
        <end position="194"/>
    </location>
</feature>
<feature type="domain" description="Amino acid permease/ SLC12A" evidence="8">
    <location>
        <begin position="33"/>
        <end position="486"/>
    </location>
</feature>
<evidence type="ECO:0000313" key="10">
    <source>
        <dbReference type="Proteomes" id="UP000245591"/>
    </source>
</evidence>
<dbReference type="GO" id="GO:0016020">
    <property type="term" value="C:membrane"/>
    <property type="evidence" value="ECO:0007669"/>
    <property type="project" value="UniProtKB-SubCell"/>
</dbReference>
<feature type="transmembrane region" description="Helical" evidence="7">
    <location>
        <begin position="383"/>
        <end position="404"/>
    </location>
</feature>
<evidence type="ECO:0000256" key="2">
    <source>
        <dbReference type="ARBA" id="ARBA00022448"/>
    </source>
</evidence>
<proteinExistence type="predicted"/>
<dbReference type="Gene3D" id="1.20.1740.10">
    <property type="entry name" value="Amino acid/polyamine transporter I"/>
    <property type="match status" value="1"/>
</dbReference>
<feature type="transmembrane region" description="Helical" evidence="7">
    <location>
        <begin position="256"/>
        <end position="275"/>
    </location>
</feature>
<dbReference type="FunFam" id="1.20.1740.10:FF:000001">
    <property type="entry name" value="Amino acid permease"/>
    <property type="match status" value="1"/>
</dbReference>
<feature type="transmembrane region" description="Helical" evidence="7">
    <location>
        <begin position="310"/>
        <end position="333"/>
    </location>
</feature>
<dbReference type="PANTHER" id="PTHR43341:SF1">
    <property type="entry name" value="GENERAL AMINO-ACID PERMEASE GAP1"/>
    <property type="match status" value="1"/>
</dbReference>
<comment type="subcellular location">
    <subcellularLocation>
        <location evidence="1">Membrane</location>
        <topology evidence="1">Multi-pass membrane protein</topology>
    </subcellularLocation>
</comment>
<keyword evidence="2" id="KW-0813">Transport</keyword>
<feature type="transmembrane region" description="Helical" evidence="7">
    <location>
        <begin position="36"/>
        <end position="58"/>
    </location>
</feature>
<sequence length="509" mass="55829">MEMPNPDNYADFPKGPEISSAQKNLKRGLKSRHMSMIALGGAIGTGLFIGSGASLSLSGPGGTLLSYCLTGLIVYFIMGALSEMSTYIPVSGTFSDFATRFVDPAFGFAVGWNYWFVWSAVVGAELVASGILMKYWLPNVHTVVWGLAAAVIIFLLNIISVKGFGESEFWFALLKVIAVLVFIIVGALVAGGVLGGVKYGFKNWTLDEAPFVDGFRGTLLTFVFAGYSFMGTESIGVTAGESENPRRDVPRAIRALFWRILIFYVAAIFIMSLILKYDDKSLTTASITAVGVSPFTTVFKLAGLKRAADVMNAVVLISVVSAGNAGMYASSRIPYTLYHKGMGPKLLSLTSKNGIPYVSLIFSILISVIFLLFSLVVNSLYTFLVNASGIMGFISWIGITITHIRFRKAYVEQGYDLNDLPYRVILYPFGTYFSLFMILFIIGGQMYATLYMGTTVLSFVSTFIGIPIFIILFLFWKIFKRTKFVKSDEADLISDCTVNHEYGGEEYKQ</sequence>
<evidence type="ECO:0000256" key="3">
    <source>
        <dbReference type="ARBA" id="ARBA00022692"/>
    </source>
</evidence>
<gene>
    <name evidence="9" type="ORF">BB558_006283</name>
</gene>
<reference evidence="9 10" key="1">
    <citation type="journal article" date="2018" name="MBio">
        <title>Comparative Genomics Reveals the Core Gene Toolbox for the Fungus-Insect Symbiosis.</title>
        <authorList>
            <person name="Wang Y."/>
            <person name="Stata M."/>
            <person name="Wang W."/>
            <person name="Stajich J.E."/>
            <person name="White M.M."/>
            <person name="Moncalvo J.M."/>
        </authorList>
    </citation>
    <scope>NUCLEOTIDE SEQUENCE [LARGE SCALE GENOMIC DNA]</scope>
    <source>
        <strain evidence="9 10">AUS-126-30</strain>
    </source>
</reference>
<keyword evidence="10" id="KW-1185">Reference proteome</keyword>
<dbReference type="PIRSF" id="PIRSF006060">
    <property type="entry name" value="AA_transporter"/>
    <property type="match status" value="1"/>
</dbReference>